<keyword evidence="1" id="KW-0808">Transferase</keyword>
<dbReference type="InterPro" id="IPR000182">
    <property type="entry name" value="GNAT_dom"/>
</dbReference>
<name>A0ABY5IUM0_9FLAO</name>
<dbReference type="RefSeq" id="WP_256550722.1">
    <property type="nucleotide sequence ID" value="NZ_CP101751.1"/>
</dbReference>
<evidence type="ECO:0000256" key="1">
    <source>
        <dbReference type="ARBA" id="ARBA00022679"/>
    </source>
</evidence>
<keyword evidence="5" id="KW-1185">Reference proteome</keyword>
<keyword evidence="2" id="KW-0012">Acyltransferase</keyword>
<evidence type="ECO:0000259" key="3">
    <source>
        <dbReference type="PROSITE" id="PS51186"/>
    </source>
</evidence>
<dbReference type="CDD" id="cd04301">
    <property type="entry name" value="NAT_SF"/>
    <property type="match status" value="1"/>
</dbReference>
<evidence type="ECO:0000256" key="2">
    <source>
        <dbReference type="ARBA" id="ARBA00023315"/>
    </source>
</evidence>
<organism evidence="4 5">
    <name type="scientific">Flavobacterium cerinum</name>
    <dbReference type="NCBI Taxonomy" id="2502784"/>
    <lineage>
        <taxon>Bacteria</taxon>
        <taxon>Pseudomonadati</taxon>
        <taxon>Bacteroidota</taxon>
        <taxon>Flavobacteriia</taxon>
        <taxon>Flavobacteriales</taxon>
        <taxon>Flavobacteriaceae</taxon>
        <taxon>Flavobacterium</taxon>
    </lineage>
</organism>
<dbReference type="SUPFAM" id="SSF55729">
    <property type="entry name" value="Acyl-CoA N-acyltransferases (Nat)"/>
    <property type="match status" value="1"/>
</dbReference>
<dbReference type="Pfam" id="PF00583">
    <property type="entry name" value="Acetyltransf_1"/>
    <property type="match status" value="1"/>
</dbReference>
<evidence type="ECO:0000313" key="4">
    <source>
        <dbReference type="EMBL" id="UUC45034.1"/>
    </source>
</evidence>
<dbReference type="Gene3D" id="3.40.630.30">
    <property type="match status" value="1"/>
</dbReference>
<evidence type="ECO:0000313" key="5">
    <source>
        <dbReference type="Proteomes" id="UP001059844"/>
    </source>
</evidence>
<proteinExistence type="predicted"/>
<dbReference type="Proteomes" id="UP001059844">
    <property type="component" value="Chromosome"/>
</dbReference>
<dbReference type="PANTHER" id="PTHR43877:SF2">
    <property type="entry name" value="AMINOALKYLPHOSPHONATE N-ACETYLTRANSFERASE-RELATED"/>
    <property type="match status" value="1"/>
</dbReference>
<dbReference type="PROSITE" id="PS51186">
    <property type="entry name" value="GNAT"/>
    <property type="match status" value="1"/>
</dbReference>
<dbReference type="PANTHER" id="PTHR43877">
    <property type="entry name" value="AMINOALKYLPHOSPHONATE N-ACETYLTRANSFERASE-RELATED-RELATED"/>
    <property type="match status" value="1"/>
</dbReference>
<gene>
    <name evidence="4" type="ORF">NOX80_15565</name>
</gene>
<sequence>MSIQPIYSKSIPYTLLLLADPYIDMINSYIHESFLYGIQSGNDYIGVYALYPIDESSVEIKNIAVREDHQQKGFGKQLLQHALSEAHKRGFRDVLIGTGNSSIPQLSFYQKLGFEVTAIKKNFFIEHYKEPIYENGIQCKHMIVLTKHIASNL</sequence>
<protein>
    <submittedName>
        <fullName evidence="4">GNAT family N-acetyltransferase</fullName>
    </submittedName>
</protein>
<dbReference type="InterPro" id="IPR050832">
    <property type="entry name" value="Bact_Acetyltransf"/>
</dbReference>
<feature type="domain" description="N-acetyltransferase" evidence="3">
    <location>
        <begin position="1"/>
        <end position="150"/>
    </location>
</feature>
<accession>A0ABY5IUM0</accession>
<dbReference type="InterPro" id="IPR016181">
    <property type="entry name" value="Acyl_CoA_acyltransferase"/>
</dbReference>
<reference evidence="4" key="1">
    <citation type="submission" date="2022-07" db="EMBL/GenBank/DDBJ databases">
        <title>Isolation, identification, and degradation of a PFOSA degrading strain from sewage treatment plant.</title>
        <authorList>
            <person name="Zhang L."/>
            <person name="Huo Y."/>
        </authorList>
    </citation>
    <scope>NUCLEOTIDE SEQUENCE</scope>
    <source>
        <strain evidence="4">C1</strain>
    </source>
</reference>
<dbReference type="EMBL" id="CP101751">
    <property type="protein sequence ID" value="UUC45034.1"/>
    <property type="molecule type" value="Genomic_DNA"/>
</dbReference>